<organism evidence="1 2">
    <name type="scientific">Hyalangium rubrum</name>
    <dbReference type="NCBI Taxonomy" id="3103134"/>
    <lineage>
        <taxon>Bacteria</taxon>
        <taxon>Pseudomonadati</taxon>
        <taxon>Myxococcota</taxon>
        <taxon>Myxococcia</taxon>
        <taxon>Myxococcales</taxon>
        <taxon>Cystobacterineae</taxon>
        <taxon>Archangiaceae</taxon>
        <taxon>Hyalangium</taxon>
    </lineage>
</organism>
<dbReference type="SUPFAM" id="SSF56801">
    <property type="entry name" value="Acetyl-CoA synthetase-like"/>
    <property type="match status" value="1"/>
</dbReference>
<dbReference type="Proteomes" id="UP001291309">
    <property type="component" value="Unassembled WGS sequence"/>
</dbReference>
<dbReference type="RefSeq" id="WP_321547070.1">
    <property type="nucleotide sequence ID" value="NZ_JAXIVS010000006.1"/>
</dbReference>
<name>A0ABU5H4U5_9BACT</name>
<protein>
    <submittedName>
        <fullName evidence="1">Uncharacterized protein</fullName>
    </submittedName>
</protein>
<accession>A0ABU5H4U5</accession>
<gene>
    <name evidence="1" type="ORF">SYV04_18110</name>
</gene>
<comment type="caution">
    <text evidence="1">The sequence shown here is derived from an EMBL/GenBank/DDBJ whole genome shotgun (WGS) entry which is preliminary data.</text>
</comment>
<proteinExistence type="predicted"/>
<dbReference type="Gene3D" id="3.40.50.12780">
    <property type="entry name" value="N-terminal domain of ligase-like"/>
    <property type="match status" value="1"/>
</dbReference>
<dbReference type="EMBL" id="JAXIVS010000006">
    <property type="protein sequence ID" value="MDY7228341.1"/>
    <property type="molecule type" value="Genomic_DNA"/>
</dbReference>
<reference evidence="1 2" key="1">
    <citation type="submission" date="2023-12" db="EMBL/GenBank/DDBJ databases">
        <title>the genome sequence of Hyalangium sp. s54d21.</title>
        <authorList>
            <person name="Zhang X."/>
        </authorList>
    </citation>
    <scope>NUCLEOTIDE SEQUENCE [LARGE SCALE GENOMIC DNA]</scope>
    <source>
        <strain evidence="2">s54d21</strain>
    </source>
</reference>
<dbReference type="InterPro" id="IPR042099">
    <property type="entry name" value="ANL_N_sf"/>
</dbReference>
<evidence type="ECO:0000313" key="2">
    <source>
        <dbReference type="Proteomes" id="UP001291309"/>
    </source>
</evidence>
<evidence type="ECO:0000313" key="1">
    <source>
        <dbReference type="EMBL" id="MDY7228341.1"/>
    </source>
</evidence>
<sequence length="349" mass="40198">MQSHFEPETGTPYWLQRDRALEAQALERVQTFEDFKRLVGFRNMEEQQRFERDTRFMPLETFIPRSALQKESFIWASQTGGTTGAPKHGTWGSSYWKSVLQFSDEMLDAHGVPRGVNWLFIGPTGPHTTGRWVISMAERRGGRCFSIDLDPRIVKIFGTEGMWSAYERYVRHIWEQVDPILKHQNIGVLFATSRLLEMIPEKVGLAQFKKLKAIVHAGTTMTRDTHQMLREECFPGVPIVGVYGTSTTSVSYQKPPDPDDDGRVIYIPSSPHVVMECVDEQGQLVEYGREGRVATYRFTEDSLIPGFWERDMAFRVKPFGRHAAKYPWDWIEDPYSPEFTVEGKVEGVY</sequence>
<keyword evidence="2" id="KW-1185">Reference proteome</keyword>